<dbReference type="STRING" id="1891926.Fuma_05766"/>
<evidence type="ECO:0000256" key="1">
    <source>
        <dbReference type="SAM" id="Coils"/>
    </source>
</evidence>
<dbReference type="EMBL" id="CP017641">
    <property type="protein sequence ID" value="APZ96098.1"/>
    <property type="molecule type" value="Genomic_DNA"/>
</dbReference>
<dbReference type="RefSeq" id="WP_077027169.1">
    <property type="nucleotide sequence ID" value="NZ_CP017641.1"/>
</dbReference>
<accession>A0A1P8WPW6</accession>
<gene>
    <name evidence="4" type="ORF">Fuma_05766</name>
</gene>
<feature type="coiled-coil region" evidence="1">
    <location>
        <begin position="408"/>
        <end position="442"/>
    </location>
</feature>
<dbReference type="OrthoDB" id="9794725at2"/>
<dbReference type="CDD" id="cd01834">
    <property type="entry name" value="SGNH_hydrolase_like_2"/>
    <property type="match status" value="1"/>
</dbReference>
<keyword evidence="5" id="KW-1185">Reference proteome</keyword>
<dbReference type="Pfam" id="PF13472">
    <property type="entry name" value="Lipase_GDSL_2"/>
    <property type="match status" value="1"/>
</dbReference>
<dbReference type="AlphaFoldDB" id="A0A1P8WPW6"/>
<dbReference type="InterPro" id="IPR051532">
    <property type="entry name" value="Ester_Hydrolysis_Enzymes"/>
</dbReference>
<evidence type="ECO:0000259" key="3">
    <source>
        <dbReference type="Pfam" id="PF13472"/>
    </source>
</evidence>
<evidence type="ECO:0000313" key="4">
    <source>
        <dbReference type="EMBL" id="APZ96098.1"/>
    </source>
</evidence>
<dbReference type="Gene3D" id="3.40.50.1110">
    <property type="entry name" value="SGNH hydrolase"/>
    <property type="match status" value="1"/>
</dbReference>
<feature type="domain" description="SGNH hydrolase-type esterase" evidence="3">
    <location>
        <begin position="53"/>
        <end position="238"/>
    </location>
</feature>
<evidence type="ECO:0000313" key="5">
    <source>
        <dbReference type="Proteomes" id="UP000187735"/>
    </source>
</evidence>
<dbReference type="SUPFAM" id="SSF52266">
    <property type="entry name" value="SGNH hydrolase"/>
    <property type="match status" value="1"/>
</dbReference>
<dbReference type="GO" id="GO:0004622">
    <property type="term" value="F:phosphatidylcholine lysophospholipase activity"/>
    <property type="evidence" value="ECO:0007669"/>
    <property type="project" value="TreeGrafter"/>
</dbReference>
<dbReference type="PANTHER" id="PTHR30383">
    <property type="entry name" value="THIOESTERASE 1/PROTEASE 1/LYSOPHOSPHOLIPASE L1"/>
    <property type="match status" value="1"/>
</dbReference>
<dbReference type="GO" id="GO:0006508">
    <property type="term" value="P:proteolysis"/>
    <property type="evidence" value="ECO:0007669"/>
    <property type="project" value="UniProtKB-KW"/>
</dbReference>
<dbReference type="GO" id="GO:0008233">
    <property type="term" value="F:peptidase activity"/>
    <property type="evidence" value="ECO:0007669"/>
    <property type="project" value="UniProtKB-KW"/>
</dbReference>
<reference evidence="4 5" key="1">
    <citation type="journal article" date="2016" name="Front. Microbiol.">
        <title>Fuerstia marisgermanicae gen. nov., sp. nov., an Unusual Member of the Phylum Planctomycetes from the German Wadden Sea.</title>
        <authorList>
            <person name="Kohn T."/>
            <person name="Heuer A."/>
            <person name="Jogler M."/>
            <person name="Vollmers J."/>
            <person name="Boedeker C."/>
            <person name="Bunk B."/>
            <person name="Rast P."/>
            <person name="Borchert D."/>
            <person name="Glockner I."/>
            <person name="Freese H.M."/>
            <person name="Klenk H.P."/>
            <person name="Overmann J."/>
            <person name="Kaster A.K."/>
            <person name="Rohde M."/>
            <person name="Wiegand S."/>
            <person name="Jogler C."/>
        </authorList>
    </citation>
    <scope>NUCLEOTIDE SEQUENCE [LARGE SCALE GENOMIC DNA]</scope>
    <source>
        <strain evidence="4 5">NH11</strain>
    </source>
</reference>
<proteinExistence type="predicted"/>
<keyword evidence="1" id="KW-0175">Coiled coil</keyword>
<organism evidence="4 5">
    <name type="scientific">Fuerstiella marisgermanici</name>
    <dbReference type="NCBI Taxonomy" id="1891926"/>
    <lineage>
        <taxon>Bacteria</taxon>
        <taxon>Pseudomonadati</taxon>
        <taxon>Planctomycetota</taxon>
        <taxon>Planctomycetia</taxon>
        <taxon>Planctomycetales</taxon>
        <taxon>Planctomycetaceae</taxon>
        <taxon>Fuerstiella</taxon>
    </lineage>
</organism>
<dbReference type="InterPro" id="IPR036514">
    <property type="entry name" value="SGNH_hydro_sf"/>
</dbReference>
<feature type="chain" id="PRO_5012523853" evidence="2">
    <location>
        <begin position="25"/>
        <end position="459"/>
    </location>
</feature>
<dbReference type="InterPro" id="IPR013830">
    <property type="entry name" value="SGNH_hydro"/>
</dbReference>
<dbReference type="PANTHER" id="PTHR30383:SF5">
    <property type="entry name" value="SGNH HYDROLASE-TYPE ESTERASE DOMAIN-CONTAINING PROTEIN"/>
    <property type="match status" value="1"/>
</dbReference>
<keyword evidence="4" id="KW-0378">Hydrolase</keyword>
<feature type="signal peptide" evidence="2">
    <location>
        <begin position="1"/>
        <end position="24"/>
    </location>
</feature>
<keyword evidence="4" id="KW-0645">Protease</keyword>
<evidence type="ECO:0000256" key="2">
    <source>
        <dbReference type="SAM" id="SignalP"/>
    </source>
</evidence>
<dbReference type="Proteomes" id="UP000187735">
    <property type="component" value="Chromosome"/>
</dbReference>
<dbReference type="KEGG" id="fmr:Fuma_05766"/>
<protein>
    <submittedName>
        <fullName evidence="4">Multifunctional acyl-CoA thioesterase I and protease I and lysophospholipase L1</fullName>
    </submittedName>
</protein>
<name>A0A1P8WPW6_9PLAN</name>
<sequence length="459" mass="51375" precursor="true">MPKRTFLTLLVVTFIALAPQLANAQAVAEADTAAAPPAIPAKIDLQDGDTFVFLGDSITHQRLYTQYVENFFYQRFPERRITFHNAGVGGARAWDALARLSRDVLDYKPRYVSILLGMNDGSYRPFDADVFATYEKDMTELIAKIREGGATPILMSPTMFDSRAAQANPRRKRTPEMLSQYNSVLAYYGRWLQDVAIESGTSYVDMFSLLNDLTVEAREKDPTFTLIKDAIHPDPPGQIVMAYAMIDDLGLRRPLSNIRIQPNANGKLKATATGGKVENLKSSDDMVEFDWTADGLPWVLPEEAQVGVKMLNLGHRATKEGLEVHGLAPGKYELTIDGETVGTYPATSLSRHIELQANSKTPQYQQALKVAMLNKQRNEGPIKDLRGAWLKFQSWARRNRDAKNQPNNKELAAAVAKDEEKLQDLEATIEKAEQEAKAIEDSIYEANQPKTRHFVLKKK</sequence>
<keyword evidence="2" id="KW-0732">Signal</keyword>